<dbReference type="InterPro" id="IPR006015">
    <property type="entry name" value="Universal_stress_UspA"/>
</dbReference>
<dbReference type="Gene3D" id="3.40.50.12370">
    <property type="match status" value="1"/>
</dbReference>
<evidence type="ECO:0000313" key="3">
    <source>
        <dbReference type="EMBL" id="AVR47013.1"/>
    </source>
</evidence>
<dbReference type="PRINTS" id="PR01438">
    <property type="entry name" value="UNVRSLSTRESS"/>
</dbReference>
<dbReference type="PROSITE" id="PS50880">
    <property type="entry name" value="TOPRIM"/>
    <property type="match status" value="1"/>
</dbReference>
<dbReference type="InterPro" id="IPR006016">
    <property type="entry name" value="UspA"/>
</dbReference>
<dbReference type="InterPro" id="IPR006171">
    <property type="entry name" value="TOPRIM_dom"/>
</dbReference>
<sequence length="268" mass="30526">MKTIIVATDFSAEAENALNYAASFAQKVGARIIIFNSFTIPSHFGNSLLPAEALIGLEEENQELLKLKCESLASRFGIETHYESSMMSEVPEELKWLYKKYEADLIVMGMTEKALDQDLFGNTTTSAIRKHSYPVLTVPPEAKFNGIRNILFAYDDVVEGRQQISDKIKLLADFFKAKIEIFHVNRNLKKECSRTILQEFEGSDYDFKEIKSDMILNEIRQEIKTLPADLLVMIPQKYNFWESIIHRSKTRIMASESAIPVLSIPLTS</sequence>
<proteinExistence type="inferred from homology"/>
<dbReference type="AlphaFoldDB" id="A0A2R3Z9P4"/>
<organism evidence="3 4">
    <name type="scientific">Christiangramia fulva</name>
    <dbReference type="NCBI Taxonomy" id="2126553"/>
    <lineage>
        <taxon>Bacteria</taxon>
        <taxon>Pseudomonadati</taxon>
        <taxon>Bacteroidota</taxon>
        <taxon>Flavobacteriia</taxon>
        <taxon>Flavobacteriales</taxon>
        <taxon>Flavobacteriaceae</taxon>
        <taxon>Christiangramia</taxon>
    </lineage>
</organism>
<dbReference type="RefSeq" id="WP_107013784.1">
    <property type="nucleotide sequence ID" value="NZ_CP028136.1"/>
</dbReference>
<keyword evidence="4" id="KW-1185">Reference proteome</keyword>
<dbReference type="KEGG" id="grs:C7S20_18145"/>
<evidence type="ECO:0000313" key="4">
    <source>
        <dbReference type="Proteomes" id="UP000241507"/>
    </source>
</evidence>
<reference evidence="4" key="1">
    <citation type="submission" date="2018-03" db="EMBL/GenBank/DDBJ databases">
        <title>Gramella fulva sp. nov., isolated from a dry surface of tidal flat.</title>
        <authorList>
            <person name="Hwang S.H."/>
            <person name="Hwang W.M."/>
            <person name="Kang K."/>
            <person name="Ahn T.-Y."/>
        </authorList>
    </citation>
    <scope>NUCLEOTIDE SEQUENCE [LARGE SCALE GENOMIC DNA]</scope>
    <source>
        <strain evidence="4">SH35</strain>
    </source>
</reference>
<dbReference type="EMBL" id="CP028136">
    <property type="protein sequence ID" value="AVR47013.1"/>
    <property type="molecule type" value="Genomic_DNA"/>
</dbReference>
<evidence type="ECO:0000259" key="2">
    <source>
        <dbReference type="PROSITE" id="PS50880"/>
    </source>
</evidence>
<comment type="similarity">
    <text evidence="1">Belongs to the universal stress protein A family.</text>
</comment>
<dbReference type="Proteomes" id="UP000241507">
    <property type="component" value="Chromosome"/>
</dbReference>
<dbReference type="PANTHER" id="PTHR46268:SF6">
    <property type="entry name" value="UNIVERSAL STRESS PROTEIN UP12"/>
    <property type="match status" value="1"/>
</dbReference>
<feature type="domain" description="Toprim" evidence="2">
    <location>
        <begin position="1"/>
        <end position="40"/>
    </location>
</feature>
<dbReference type="CDD" id="cd00293">
    <property type="entry name" value="USP-like"/>
    <property type="match status" value="1"/>
</dbReference>
<dbReference type="OrthoDB" id="9788959at2"/>
<gene>
    <name evidence="3" type="ORF">C7S20_18145</name>
</gene>
<dbReference type="Pfam" id="PF00582">
    <property type="entry name" value="Usp"/>
    <property type="match status" value="1"/>
</dbReference>
<accession>A0A2R3Z9P4</accession>
<dbReference type="PANTHER" id="PTHR46268">
    <property type="entry name" value="STRESS RESPONSE PROTEIN NHAX"/>
    <property type="match status" value="1"/>
</dbReference>
<protein>
    <submittedName>
        <fullName evidence="3">Universal stress protein</fullName>
    </submittedName>
</protein>
<evidence type="ECO:0000256" key="1">
    <source>
        <dbReference type="ARBA" id="ARBA00008791"/>
    </source>
</evidence>
<name>A0A2R3Z9P4_9FLAO</name>
<dbReference type="SUPFAM" id="SSF52402">
    <property type="entry name" value="Adenine nucleotide alpha hydrolases-like"/>
    <property type="match status" value="2"/>
</dbReference>